<dbReference type="Pfam" id="PF18051">
    <property type="entry name" value="RPN1_C"/>
    <property type="match status" value="1"/>
</dbReference>
<feature type="domain" description="RPN1 N-terminal" evidence="10">
    <location>
        <begin position="20"/>
        <end position="318"/>
    </location>
</feature>
<dbReference type="InterPro" id="IPR016643">
    <property type="entry name" value="26S_Psome_Rpn1"/>
</dbReference>
<dbReference type="AlphaFoldDB" id="A0A8C7IS98"/>
<comment type="similarity">
    <text evidence="3 8">Belongs to the proteasome subunit S2 family.</text>
</comment>
<dbReference type="Ensembl" id="ENSOKIT00005081598.1">
    <property type="protein sequence ID" value="ENSOKIP00005076575.1"/>
    <property type="gene ID" value="ENSOKIG00005031858.1"/>
</dbReference>
<proteinExistence type="inferred from homology"/>
<dbReference type="GO" id="GO:0034515">
    <property type="term" value="C:proteasome storage granule"/>
    <property type="evidence" value="ECO:0007669"/>
    <property type="project" value="TreeGrafter"/>
</dbReference>
<dbReference type="GO" id="GO:0042176">
    <property type="term" value="P:regulation of protein catabolic process"/>
    <property type="evidence" value="ECO:0007669"/>
    <property type="project" value="InterPro"/>
</dbReference>
<dbReference type="Pfam" id="PF17781">
    <property type="entry name" value="RPN1_RPN2_N"/>
    <property type="match status" value="1"/>
</dbReference>
<keyword evidence="13" id="KW-1185">Reference proteome</keyword>
<dbReference type="InterPro" id="IPR041433">
    <property type="entry name" value="RPN1_C"/>
</dbReference>
<reference evidence="12" key="2">
    <citation type="submission" date="2025-09" db="UniProtKB">
        <authorList>
            <consortium name="Ensembl"/>
        </authorList>
    </citation>
    <scope>IDENTIFICATION</scope>
</reference>
<dbReference type="Pfam" id="PF01851">
    <property type="entry name" value="PC_rep"/>
    <property type="match status" value="1"/>
</dbReference>
<evidence type="ECO:0000259" key="10">
    <source>
        <dbReference type="Pfam" id="PF17781"/>
    </source>
</evidence>
<comment type="function">
    <text evidence="2">Binds to the intracellular domain of tumor necrosis factor type 1 receptor. The binding domain of TRAP1 and TRAP2 resides outside the death domain of TNFR1.</text>
</comment>
<dbReference type="Proteomes" id="UP000694557">
    <property type="component" value="Unassembled WGS sequence"/>
</dbReference>
<sequence>MSVPFISLQSDEDKQLQEELEMMVERLGETDTSLYRPALEELRRQIRSSTTSMTSVPKPLKFLRPHYGKLKEIYEGMAPGENKSFCADVVSVLAMTMSGERECLKYRLLGSQEELASWGHEYVRHLAGEVAKEWQEVEESDKTQQETLLKLVKEIVPYNMAHNAEHEACDLLMEIERLDMLELYIDDNAYAKVCLYLTSCVSYVPEPENSALLKCSLNIFRKFNRYPEALRLALMLNDVELVENIFTSCKDIVIQKEMAFMLGRHGMFLELNEDVEDYEDLTEIMSNVQLNSNFLALARELDIMEPKVPDDIYKTHLENNRFGGSGSQVDSARMNLASSFVNGFVNAGFGQDKLLTDDGNKWLYKNKDHGMLSAAASLGMILLWDVDGGLTQIDKYLYSSEDYIKSGALLACGIVNSGVRNECDPALALLSDYVLHNSNMEMGTFEVCVTALACGMIAVGSCNGDVTSTIVQTIMEKSELELKDTYARWLPLGLGLNHLGKGEAIETTLAALQVVPEPFRSFANTLVDVCAYAGSGNVLKVQQLLHICSEHYEAKEKEEEKDKKDKKDKDKKESAADMGSHQVCQAFVNKGLSDSLAFKSLRYGEPTLRRAVPLALALISVSNPRLNILDTLSKFSHDADPEVSHNSIFAMGMVGSGTNNARLAAMLRQLAQYHAKDPNNLFMVRLAQGLTHLGKGTLTLCPYHSDRQLMSQVAVAGLLTVLVSFLDVKNIILGKSHYVLYGLVAAMQPRMLVTFDEELRPLPVSVRVGQAVDVVGQAGKPKAITGFQTHTTPVLLAHGERAELATEEYLPVTPILEGFVILRKNPNYDA</sequence>
<dbReference type="GO" id="GO:0030234">
    <property type="term" value="F:enzyme regulator activity"/>
    <property type="evidence" value="ECO:0007669"/>
    <property type="project" value="UniProtKB-UniRule"/>
</dbReference>
<dbReference type="InterPro" id="IPR011989">
    <property type="entry name" value="ARM-like"/>
</dbReference>
<dbReference type="InterPro" id="IPR040892">
    <property type="entry name" value="RPN1_N"/>
</dbReference>
<organism evidence="12 13">
    <name type="scientific">Oncorhynchus kisutch</name>
    <name type="common">Coho salmon</name>
    <name type="synonym">Salmo kisutch</name>
    <dbReference type="NCBI Taxonomy" id="8019"/>
    <lineage>
        <taxon>Eukaryota</taxon>
        <taxon>Metazoa</taxon>
        <taxon>Chordata</taxon>
        <taxon>Craniata</taxon>
        <taxon>Vertebrata</taxon>
        <taxon>Euteleostomi</taxon>
        <taxon>Actinopterygii</taxon>
        <taxon>Neopterygii</taxon>
        <taxon>Teleostei</taxon>
        <taxon>Protacanthopterygii</taxon>
        <taxon>Salmoniformes</taxon>
        <taxon>Salmonidae</taxon>
        <taxon>Salmoninae</taxon>
        <taxon>Oncorhynchus</taxon>
    </lineage>
</organism>
<keyword evidence="5" id="KW-0677">Repeat</keyword>
<evidence type="ECO:0000259" key="11">
    <source>
        <dbReference type="Pfam" id="PF18051"/>
    </source>
</evidence>
<evidence type="ECO:0000256" key="2">
    <source>
        <dbReference type="ARBA" id="ARBA00004031"/>
    </source>
</evidence>
<dbReference type="Gene3D" id="1.25.10.10">
    <property type="entry name" value="Leucine-rich Repeat Variant"/>
    <property type="match status" value="1"/>
</dbReference>
<dbReference type="InterPro" id="IPR016024">
    <property type="entry name" value="ARM-type_fold"/>
</dbReference>
<dbReference type="GO" id="GO:0008540">
    <property type="term" value="C:proteasome regulatory particle, base subcomplex"/>
    <property type="evidence" value="ECO:0007669"/>
    <property type="project" value="UniProtKB-UniRule"/>
</dbReference>
<dbReference type="SUPFAM" id="SSF48371">
    <property type="entry name" value="ARM repeat"/>
    <property type="match status" value="1"/>
</dbReference>
<evidence type="ECO:0000256" key="1">
    <source>
        <dbReference type="ARBA" id="ARBA00002362"/>
    </source>
</evidence>
<dbReference type="GeneTree" id="ENSGT00940000153386"/>
<dbReference type="PIRSF" id="PIRSF015965">
    <property type="entry name" value="26S_Psome_Rpn1"/>
    <property type="match status" value="1"/>
</dbReference>
<comment type="function">
    <text evidence="1 8">Component of the 26S proteasome, a multiprotein complex involved in the ATP-dependent degradation of ubiquitinated proteins. This complex plays a key role in the maintenance of protein homeostasis by removing misfolded or damaged proteins, which could impair cellular functions, and by removing proteins whose functions are no longer required. Therefore, the proteasome participates in numerous cellular processes, including cell cycle progression, apoptosis, or DNA damage repair.</text>
</comment>
<evidence type="ECO:0000256" key="6">
    <source>
        <dbReference type="ARBA" id="ARBA00022942"/>
    </source>
</evidence>
<evidence type="ECO:0000256" key="7">
    <source>
        <dbReference type="ARBA" id="ARBA00046857"/>
    </source>
</evidence>
<evidence type="ECO:0000256" key="3">
    <source>
        <dbReference type="ARBA" id="ARBA00005460"/>
    </source>
</evidence>
<comment type="subunit">
    <text evidence="7">Component of the 19S proteasome regulatory particle complex. The 26S proteasome consists of a 20S core particle (CP) and two 19S regulatory subunits (RP). The regulatory particle is made of a lid composed of 9 subunits, a base containing 6 ATPases and few additional components including PSMD2. Interacts with RPGRIP1L. Interacts with CRY1 in a KDM8-dependent manner. Interacts (via C-terminus) with phosphatase UBLCP1 (via ubiquitin-like domain); the interaction recruits UBLCP1 to the 19S regulatory particle where it dephosphorylates 19S subunit PSMC2/RPT1 which impairs PSMC2 ATPase activity and disrupts 26S proteasome assembly.</text>
</comment>
<feature type="region of interest" description="Disordered" evidence="9">
    <location>
        <begin position="555"/>
        <end position="577"/>
    </location>
</feature>
<evidence type="ECO:0000313" key="12">
    <source>
        <dbReference type="Ensembl" id="ENSOKIP00005076575.1"/>
    </source>
</evidence>
<feature type="compositionally biased region" description="Basic and acidic residues" evidence="9">
    <location>
        <begin position="555"/>
        <end position="575"/>
    </location>
</feature>
<dbReference type="InterPro" id="IPR002015">
    <property type="entry name" value="Proteasome/cyclosome_rpt"/>
</dbReference>
<evidence type="ECO:0000313" key="13">
    <source>
        <dbReference type="Proteomes" id="UP000694557"/>
    </source>
</evidence>
<dbReference type="PANTHER" id="PTHR10943:SF1">
    <property type="entry name" value="26S PROTEASOME NON-ATPASE REGULATORY SUBUNIT 2"/>
    <property type="match status" value="1"/>
</dbReference>
<accession>A0A8C7IS98</accession>
<evidence type="ECO:0000256" key="5">
    <source>
        <dbReference type="ARBA" id="ARBA00022737"/>
    </source>
</evidence>
<gene>
    <name evidence="12" type="primary">PSMD2</name>
</gene>
<evidence type="ECO:0000256" key="8">
    <source>
        <dbReference type="PIRNR" id="PIRNR015965"/>
    </source>
</evidence>
<dbReference type="GO" id="GO:0043161">
    <property type="term" value="P:proteasome-mediated ubiquitin-dependent protein catabolic process"/>
    <property type="evidence" value="ECO:0007669"/>
    <property type="project" value="TreeGrafter"/>
</dbReference>
<feature type="domain" description="26S proteasome non-ATPase regulatory subunit RPN1 C-terminal" evidence="11">
    <location>
        <begin position="775"/>
        <end position="828"/>
    </location>
</feature>
<name>A0A8C7IS98_ONCKI</name>
<evidence type="ECO:0000256" key="9">
    <source>
        <dbReference type="SAM" id="MobiDB-lite"/>
    </source>
</evidence>
<dbReference type="GO" id="GO:0005634">
    <property type="term" value="C:nucleus"/>
    <property type="evidence" value="ECO:0007669"/>
    <property type="project" value="TreeGrafter"/>
</dbReference>
<keyword evidence="6 8" id="KW-0647">Proteasome</keyword>
<reference evidence="12" key="1">
    <citation type="submission" date="2025-08" db="UniProtKB">
        <authorList>
            <consortium name="Ensembl"/>
        </authorList>
    </citation>
    <scope>IDENTIFICATION</scope>
</reference>
<evidence type="ECO:0000256" key="4">
    <source>
        <dbReference type="ARBA" id="ARBA00014928"/>
    </source>
</evidence>
<protein>
    <recommendedName>
        <fullName evidence="4 8">26S proteasome non-ATPase regulatory subunit 2</fullName>
    </recommendedName>
</protein>
<dbReference type="PANTHER" id="PTHR10943">
    <property type="entry name" value="26S PROTEASOME NON-ATPASE REGULATORY SUBUNIT"/>
    <property type="match status" value="1"/>
</dbReference>